<feature type="transmembrane region" description="Helical" evidence="1">
    <location>
        <begin position="85"/>
        <end position="105"/>
    </location>
</feature>
<feature type="transmembrane region" description="Helical" evidence="1">
    <location>
        <begin position="45"/>
        <end position="65"/>
    </location>
</feature>
<dbReference type="RefSeq" id="WP_123659104.1">
    <property type="nucleotide sequence ID" value="NZ_AYKG01000049.1"/>
</dbReference>
<keyword evidence="3" id="KW-1185">Reference proteome</keyword>
<keyword evidence="1" id="KW-0812">Transmembrane</keyword>
<keyword evidence="1" id="KW-0472">Membrane</keyword>
<keyword evidence="1" id="KW-1133">Transmembrane helix</keyword>
<dbReference type="PANTHER" id="PTHR35519:SF2">
    <property type="entry name" value="PH DOMAIN PROTEIN"/>
    <property type="match status" value="1"/>
</dbReference>
<organism evidence="2 3">
    <name type="scientific">Salinisphaera japonica YTM-1</name>
    <dbReference type="NCBI Taxonomy" id="1209778"/>
    <lineage>
        <taxon>Bacteria</taxon>
        <taxon>Pseudomonadati</taxon>
        <taxon>Pseudomonadota</taxon>
        <taxon>Gammaproteobacteria</taxon>
        <taxon>Salinisphaerales</taxon>
        <taxon>Salinisphaeraceae</taxon>
        <taxon>Salinisphaera</taxon>
    </lineage>
</organism>
<evidence type="ECO:0000313" key="3">
    <source>
        <dbReference type="Proteomes" id="UP000285310"/>
    </source>
</evidence>
<evidence type="ECO:0008006" key="4">
    <source>
        <dbReference type="Google" id="ProtNLM"/>
    </source>
</evidence>
<evidence type="ECO:0000313" key="2">
    <source>
        <dbReference type="EMBL" id="ROO25270.1"/>
    </source>
</evidence>
<evidence type="ECO:0000256" key="1">
    <source>
        <dbReference type="SAM" id="Phobius"/>
    </source>
</evidence>
<dbReference type="InterPro" id="IPR025187">
    <property type="entry name" value="DUF4112"/>
</dbReference>
<protein>
    <recommendedName>
        <fullName evidence="4">DUF4112 domain-containing protein</fullName>
    </recommendedName>
</protein>
<comment type="caution">
    <text evidence="2">The sequence shown here is derived from an EMBL/GenBank/DDBJ whole genome shotgun (WGS) entry which is preliminary data.</text>
</comment>
<dbReference type="PANTHER" id="PTHR35519">
    <property type="entry name" value="MEMBRANE PROTEINS"/>
    <property type="match status" value="1"/>
</dbReference>
<dbReference type="EMBL" id="AYKG01000049">
    <property type="protein sequence ID" value="ROO25270.1"/>
    <property type="molecule type" value="Genomic_DNA"/>
</dbReference>
<accession>A0A423PI57</accession>
<feature type="transmembrane region" description="Helical" evidence="1">
    <location>
        <begin position="138"/>
        <end position="158"/>
    </location>
</feature>
<sequence>MSESRVDDLTAKRQASLARMEKLAYWLDDAFRIPIIGKRIGIDGILGLLPVAGDFAGLALSSLTVGEALRLGAPKTLLVRMAGNVGIDFVLGSIPLLGDIFDIYYKANRRNQHLMQRWLSDVTTTPGAAGKSKNKPTVSIVVGAAAAAVAGLGIWRAIVGG</sequence>
<gene>
    <name evidence="2" type="ORF">SAJA_13220</name>
</gene>
<dbReference type="AlphaFoldDB" id="A0A423PI57"/>
<dbReference type="Pfam" id="PF13430">
    <property type="entry name" value="DUF4112"/>
    <property type="match status" value="1"/>
</dbReference>
<dbReference type="InParanoid" id="A0A423PI57"/>
<dbReference type="OrthoDB" id="513552at2"/>
<name>A0A423PI57_9GAMM</name>
<reference evidence="2 3" key="1">
    <citation type="submission" date="2013-10" db="EMBL/GenBank/DDBJ databases">
        <title>Salinisphaera japonica YTM-1 Genome Sequencing.</title>
        <authorList>
            <person name="Lai Q."/>
            <person name="Li C."/>
            <person name="Shao Z."/>
        </authorList>
    </citation>
    <scope>NUCLEOTIDE SEQUENCE [LARGE SCALE GENOMIC DNA]</scope>
    <source>
        <strain evidence="2 3">YTM-1</strain>
    </source>
</reference>
<dbReference type="Proteomes" id="UP000285310">
    <property type="component" value="Unassembled WGS sequence"/>
</dbReference>
<proteinExistence type="predicted"/>